<dbReference type="Proteomes" id="UP001445076">
    <property type="component" value="Unassembled WGS sequence"/>
</dbReference>
<reference evidence="2 3" key="1">
    <citation type="journal article" date="2024" name="BMC Genomics">
        <title>Genome assembly of redclaw crayfish (Cherax quadricarinatus) provides insights into its immune adaptation and hypoxia tolerance.</title>
        <authorList>
            <person name="Liu Z."/>
            <person name="Zheng J."/>
            <person name="Li H."/>
            <person name="Fang K."/>
            <person name="Wang S."/>
            <person name="He J."/>
            <person name="Zhou D."/>
            <person name="Weng S."/>
            <person name="Chi M."/>
            <person name="Gu Z."/>
            <person name="He J."/>
            <person name="Li F."/>
            <person name="Wang M."/>
        </authorList>
    </citation>
    <scope>NUCLEOTIDE SEQUENCE [LARGE SCALE GENOMIC DNA]</scope>
    <source>
        <strain evidence="2">ZL_2023a</strain>
    </source>
</reference>
<dbReference type="AlphaFoldDB" id="A0AAW0YLP8"/>
<sequence>MKNRLSSESPVQKQSRIREIQSSDKTSEQNTSEAVTPNISQVSKMYVSKSLTPKSQSYKGNPVFFEEKVMNKNHETEASDTSINKKCLTKREKCSSLAVMKESIY</sequence>
<comment type="caution">
    <text evidence="2">The sequence shown here is derived from an EMBL/GenBank/DDBJ whole genome shotgun (WGS) entry which is preliminary data.</text>
</comment>
<feature type="region of interest" description="Disordered" evidence="1">
    <location>
        <begin position="1"/>
        <end position="43"/>
    </location>
</feature>
<protein>
    <submittedName>
        <fullName evidence="2">Uncharacterized protein</fullName>
    </submittedName>
</protein>
<accession>A0AAW0YLP8</accession>
<evidence type="ECO:0000256" key="1">
    <source>
        <dbReference type="SAM" id="MobiDB-lite"/>
    </source>
</evidence>
<evidence type="ECO:0000313" key="2">
    <source>
        <dbReference type="EMBL" id="KAK8752391.1"/>
    </source>
</evidence>
<keyword evidence="3" id="KW-1185">Reference proteome</keyword>
<feature type="compositionally biased region" description="Polar residues" evidence="1">
    <location>
        <begin position="1"/>
        <end position="14"/>
    </location>
</feature>
<feature type="compositionally biased region" description="Basic and acidic residues" evidence="1">
    <location>
        <begin position="16"/>
        <end position="27"/>
    </location>
</feature>
<dbReference type="EMBL" id="JARKIK010000004">
    <property type="protein sequence ID" value="KAK8752391.1"/>
    <property type="molecule type" value="Genomic_DNA"/>
</dbReference>
<evidence type="ECO:0000313" key="3">
    <source>
        <dbReference type="Proteomes" id="UP001445076"/>
    </source>
</evidence>
<gene>
    <name evidence="2" type="ORF">OTU49_005376</name>
</gene>
<proteinExistence type="predicted"/>
<organism evidence="2 3">
    <name type="scientific">Cherax quadricarinatus</name>
    <name type="common">Australian red claw crayfish</name>
    <dbReference type="NCBI Taxonomy" id="27406"/>
    <lineage>
        <taxon>Eukaryota</taxon>
        <taxon>Metazoa</taxon>
        <taxon>Ecdysozoa</taxon>
        <taxon>Arthropoda</taxon>
        <taxon>Crustacea</taxon>
        <taxon>Multicrustacea</taxon>
        <taxon>Malacostraca</taxon>
        <taxon>Eumalacostraca</taxon>
        <taxon>Eucarida</taxon>
        <taxon>Decapoda</taxon>
        <taxon>Pleocyemata</taxon>
        <taxon>Astacidea</taxon>
        <taxon>Parastacoidea</taxon>
        <taxon>Parastacidae</taxon>
        <taxon>Cherax</taxon>
    </lineage>
</organism>
<feature type="compositionally biased region" description="Polar residues" evidence="1">
    <location>
        <begin position="28"/>
        <end position="43"/>
    </location>
</feature>
<name>A0AAW0YLP8_CHEQU</name>